<organism evidence="2 3">
    <name type="scientific">Lineolata rhizophorae</name>
    <dbReference type="NCBI Taxonomy" id="578093"/>
    <lineage>
        <taxon>Eukaryota</taxon>
        <taxon>Fungi</taxon>
        <taxon>Dikarya</taxon>
        <taxon>Ascomycota</taxon>
        <taxon>Pezizomycotina</taxon>
        <taxon>Dothideomycetes</taxon>
        <taxon>Dothideomycetes incertae sedis</taxon>
        <taxon>Lineolatales</taxon>
        <taxon>Lineolataceae</taxon>
        <taxon>Lineolata</taxon>
    </lineage>
</organism>
<gene>
    <name evidence="2" type="ORF">BDY21DRAFT_138328</name>
</gene>
<dbReference type="AlphaFoldDB" id="A0A6A6PAW0"/>
<feature type="region of interest" description="Disordered" evidence="1">
    <location>
        <begin position="83"/>
        <end position="112"/>
    </location>
</feature>
<dbReference type="EMBL" id="MU001672">
    <property type="protein sequence ID" value="KAF2461066.1"/>
    <property type="molecule type" value="Genomic_DNA"/>
</dbReference>
<dbReference type="Proteomes" id="UP000799766">
    <property type="component" value="Unassembled WGS sequence"/>
</dbReference>
<sequence length="170" mass="18552">MEAYVETHKKEVMVKTGSCFPLFCSTDDRKLVGEIQSESFANAFGPNPLAAVSEEGRERISKRNKVRELSGVWGHPAERLWSVPRARAPPPSGRLPRSVLGSANGGSRAATSNCPTRTCLPSAVVGIPPRRARVFQLPLTHRPSPPTSAWAHFWRADRPVTSCSLSFCTA</sequence>
<keyword evidence="3" id="KW-1185">Reference proteome</keyword>
<evidence type="ECO:0000256" key="1">
    <source>
        <dbReference type="SAM" id="MobiDB-lite"/>
    </source>
</evidence>
<evidence type="ECO:0000313" key="3">
    <source>
        <dbReference type="Proteomes" id="UP000799766"/>
    </source>
</evidence>
<name>A0A6A6PAW0_9PEZI</name>
<reference evidence="2" key="1">
    <citation type="journal article" date="2020" name="Stud. Mycol.">
        <title>101 Dothideomycetes genomes: a test case for predicting lifestyles and emergence of pathogens.</title>
        <authorList>
            <person name="Haridas S."/>
            <person name="Albert R."/>
            <person name="Binder M."/>
            <person name="Bloem J."/>
            <person name="Labutti K."/>
            <person name="Salamov A."/>
            <person name="Andreopoulos B."/>
            <person name="Baker S."/>
            <person name="Barry K."/>
            <person name="Bills G."/>
            <person name="Bluhm B."/>
            <person name="Cannon C."/>
            <person name="Castanera R."/>
            <person name="Culley D."/>
            <person name="Daum C."/>
            <person name="Ezra D."/>
            <person name="Gonzalez J."/>
            <person name="Henrissat B."/>
            <person name="Kuo A."/>
            <person name="Liang C."/>
            <person name="Lipzen A."/>
            <person name="Lutzoni F."/>
            <person name="Magnuson J."/>
            <person name="Mondo S."/>
            <person name="Nolan M."/>
            <person name="Ohm R."/>
            <person name="Pangilinan J."/>
            <person name="Park H.-J."/>
            <person name="Ramirez L."/>
            <person name="Alfaro M."/>
            <person name="Sun H."/>
            <person name="Tritt A."/>
            <person name="Yoshinaga Y."/>
            <person name="Zwiers L.-H."/>
            <person name="Turgeon B."/>
            <person name="Goodwin S."/>
            <person name="Spatafora J."/>
            <person name="Crous P."/>
            <person name="Grigoriev I."/>
        </authorList>
    </citation>
    <scope>NUCLEOTIDE SEQUENCE</scope>
    <source>
        <strain evidence="2">ATCC 16933</strain>
    </source>
</reference>
<evidence type="ECO:0000313" key="2">
    <source>
        <dbReference type="EMBL" id="KAF2461066.1"/>
    </source>
</evidence>
<proteinExistence type="predicted"/>
<accession>A0A6A6PAW0</accession>
<protein>
    <submittedName>
        <fullName evidence="2">Uncharacterized protein</fullName>
    </submittedName>
</protein>